<sequence>MNRIKYNATELFARITLVVLLISVVGAILFDWSDNIKKALIAFWIVMPPLWLWFEFCYLYERGITPFAKDFEKYKYSQELSKNLWLAISAILLFIYFGKLPGFQ</sequence>
<evidence type="ECO:0000313" key="3">
    <source>
        <dbReference type="Proteomes" id="UP000603457"/>
    </source>
</evidence>
<evidence type="ECO:0008006" key="4">
    <source>
        <dbReference type="Google" id="ProtNLM"/>
    </source>
</evidence>
<keyword evidence="1" id="KW-0812">Transmembrane</keyword>
<organism evidence="2 3">
    <name type="scientific">Nostoc spongiaeforme FACHB-130</name>
    <dbReference type="NCBI Taxonomy" id="1357510"/>
    <lineage>
        <taxon>Bacteria</taxon>
        <taxon>Bacillati</taxon>
        <taxon>Cyanobacteriota</taxon>
        <taxon>Cyanophyceae</taxon>
        <taxon>Nostocales</taxon>
        <taxon>Nostocaceae</taxon>
        <taxon>Nostoc</taxon>
    </lineage>
</organism>
<feature type="transmembrane region" description="Helical" evidence="1">
    <location>
        <begin position="39"/>
        <end position="60"/>
    </location>
</feature>
<reference evidence="2 3" key="1">
    <citation type="journal article" date="2020" name="ISME J.">
        <title>Comparative genomics reveals insights into cyanobacterial evolution and habitat adaptation.</title>
        <authorList>
            <person name="Chen M.Y."/>
            <person name="Teng W.K."/>
            <person name="Zhao L."/>
            <person name="Hu C.X."/>
            <person name="Zhou Y.K."/>
            <person name="Han B.P."/>
            <person name="Song L.R."/>
            <person name="Shu W.S."/>
        </authorList>
    </citation>
    <scope>NUCLEOTIDE SEQUENCE [LARGE SCALE GENOMIC DNA]</scope>
    <source>
        <strain evidence="2 3">FACHB-130</strain>
    </source>
</reference>
<accession>A0ABR8G5J9</accession>
<evidence type="ECO:0000313" key="2">
    <source>
        <dbReference type="EMBL" id="MBD2598454.1"/>
    </source>
</evidence>
<dbReference type="RefSeq" id="WP_190592709.1">
    <property type="nucleotide sequence ID" value="NZ_JACJTB010000075.1"/>
</dbReference>
<keyword evidence="1" id="KW-1133">Transmembrane helix</keyword>
<dbReference type="EMBL" id="JACJTB010000075">
    <property type="protein sequence ID" value="MBD2598454.1"/>
    <property type="molecule type" value="Genomic_DNA"/>
</dbReference>
<proteinExistence type="predicted"/>
<name>A0ABR8G5J9_9NOSO</name>
<feature type="transmembrane region" description="Helical" evidence="1">
    <location>
        <begin position="12"/>
        <end position="33"/>
    </location>
</feature>
<comment type="caution">
    <text evidence="2">The sequence shown here is derived from an EMBL/GenBank/DDBJ whole genome shotgun (WGS) entry which is preliminary data.</text>
</comment>
<gene>
    <name evidence="2" type="ORF">H6G74_29625</name>
</gene>
<keyword evidence="1" id="KW-0472">Membrane</keyword>
<feature type="transmembrane region" description="Helical" evidence="1">
    <location>
        <begin position="80"/>
        <end position="98"/>
    </location>
</feature>
<keyword evidence="3" id="KW-1185">Reference proteome</keyword>
<evidence type="ECO:0000256" key="1">
    <source>
        <dbReference type="SAM" id="Phobius"/>
    </source>
</evidence>
<protein>
    <recommendedName>
        <fullName evidence="4">SxtJ</fullName>
    </recommendedName>
</protein>
<dbReference type="Proteomes" id="UP000603457">
    <property type="component" value="Unassembled WGS sequence"/>
</dbReference>